<evidence type="ECO:0000313" key="3">
    <source>
        <dbReference type="EMBL" id="PSN68983.1"/>
    </source>
</evidence>
<feature type="compositionally biased region" description="Pro residues" evidence="1">
    <location>
        <begin position="180"/>
        <end position="191"/>
    </location>
</feature>
<feature type="compositionally biased region" description="Polar residues" evidence="1">
    <location>
        <begin position="46"/>
        <end position="86"/>
    </location>
</feature>
<keyword evidence="2" id="KW-0472">Membrane</keyword>
<feature type="region of interest" description="Disordered" evidence="1">
    <location>
        <begin position="170"/>
        <end position="202"/>
    </location>
</feature>
<protein>
    <submittedName>
        <fullName evidence="3">Uncharacterized protein</fullName>
    </submittedName>
</protein>
<accession>A0A2T2NUC0</accession>
<evidence type="ECO:0000256" key="2">
    <source>
        <dbReference type="SAM" id="Phobius"/>
    </source>
</evidence>
<feature type="compositionally biased region" description="Low complexity" evidence="1">
    <location>
        <begin position="90"/>
        <end position="105"/>
    </location>
</feature>
<feature type="transmembrane region" description="Helical" evidence="2">
    <location>
        <begin position="117"/>
        <end position="141"/>
    </location>
</feature>
<proteinExistence type="predicted"/>
<evidence type="ECO:0000256" key="1">
    <source>
        <dbReference type="SAM" id="MobiDB-lite"/>
    </source>
</evidence>
<dbReference type="EMBL" id="KZ678133">
    <property type="protein sequence ID" value="PSN68983.1"/>
    <property type="molecule type" value="Genomic_DNA"/>
</dbReference>
<feature type="region of interest" description="Disordered" evidence="1">
    <location>
        <begin position="36"/>
        <end position="112"/>
    </location>
</feature>
<name>A0A2T2NUC0_CORCC</name>
<keyword evidence="2" id="KW-1133">Transmembrane helix</keyword>
<evidence type="ECO:0000313" key="4">
    <source>
        <dbReference type="Proteomes" id="UP000240883"/>
    </source>
</evidence>
<reference evidence="3 4" key="1">
    <citation type="journal article" date="2018" name="Front. Microbiol.">
        <title>Genome-Wide Analysis of Corynespora cassiicola Leaf Fall Disease Putative Effectors.</title>
        <authorList>
            <person name="Lopez D."/>
            <person name="Ribeiro S."/>
            <person name="Label P."/>
            <person name="Fumanal B."/>
            <person name="Venisse J.S."/>
            <person name="Kohler A."/>
            <person name="de Oliveira R.R."/>
            <person name="Labutti K."/>
            <person name="Lipzen A."/>
            <person name="Lail K."/>
            <person name="Bauer D."/>
            <person name="Ohm R.A."/>
            <person name="Barry K.W."/>
            <person name="Spatafora J."/>
            <person name="Grigoriev I.V."/>
            <person name="Martin F.M."/>
            <person name="Pujade-Renaud V."/>
        </authorList>
    </citation>
    <scope>NUCLEOTIDE SEQUENCE [LARGE SCALE GENOMIC DNA]</scope>
    <source>
        <strain evidence="3 4">Philippines</strain>
    </source>
</reference>
<keyword evidence="2" id="KW-0812">Transmembrane</keyword>
<dbReference type="AlphaFoldDB" id="A0A2T2NUC0"/>
<feature type="compositionally biased region" description="Low complexity" evidence="1">
    <location>
        <begin position="170"/>
        <end position="179"/>
    </location>
</feature>
<keyword evidence="4" id="KW-1185">Reference proteome</keyword>
<dbReference type="OrthoDB" id="5421765at2759"/>
<gene>
    <name evidence="3" type="ORF">BS50DRAFT_572170</name>
</gene>
<dbReference type="Proteomes" id="UP000240883">
    <property type="component" value="Unassembled WGS sequence"/>
</dbReference>
<organism evidence="3 4">
    <name type="scientific">Corynespora cassiicola Philippines</name>
    <dbReference type="NCBI Taxonomy" id="1448308"/>
    <lineage>
        <taxon>Eukaryota</taxon>
        <taxon>Fungi</taxon>
        <taxon>Dikarya</taxon>
        <taxon>Ascomycota</taxon>
        <taxon>Pezizomycotina</taxon>
        <taxon>Dothideomycetes</taxon>
        <taxon>Pleosporomycetidae</taxon>
        <taxon>Pleosporales</taxon>
        <taxon>Corynesporascaceae</taxon>
        <taxon>Corynespora</taxon>
    </lineage>
</organism>
<sequence>MTTTYSTCGPPTDNPAATSWVCWLVTETLAHATPAQTLDDGDRIPAQQTGGTDQAISGVQSHTATHNGGAQKTATSIPHFTLSPTESDPPDQAAATSPPSTTASQGSGGSNGVSKGAVAGIAIATAILGGALAFLAAFLLFKRRARPKGSSPYNSTPDLLAYSKSSQSPYISISQTPTATPLPPPNSPPPQGSNDLLASFLPPPADDQTIRSRVAALFAEVQRHVDTFYRDVHASITPTMEADLRQFGTSGEGRVVEMLQGASVPTEVLKRVLAVYILRVVAPEDEGEGEGGTLFPADVVGVKGVGVGSGGREG</sequence>